<evidence type="ECO:0000313" key="3">
    <source>
        <dbReference type="EMBL" id="BEI93381.1"/>
    </source>
</evidence>
<keyword evidence="2" id="KW-1015">Disulfide bond</keyword>
<sequence>MSPPLACQRERDELAQCVLRTDCVLKQGKTPKECLSNKDNLPVQCQHLLASFSDCRRGMLDMRRRFRGNHLSEEAKHGGGDAALGAKQ</sequence>
<gene>
    <name evidence="3" type="ORF">CcaverHIS019_0510090</name>
</gene>
<evidence type="ECO:0000313" key="4">
    <source>
        <dbReference type="Proteomes" id="UP001233271"/>
    </source>
</evidence>
<dbReference type="EMBL" id="AP028216">
    <property type="protein sequence ID" value="BEI93381.1"/>
    <property type="molecule type" value="Genomic_DNA"/>
</dbReference>
<accession>A0AA48L797</accession>
<organism evidence="3 4">
    <name type="scientific">Cutaneotrichosporon cavernicola</name>
    <dbReference type="NCBI Taxonomy" id="279322"/>
    <lineage>
        <taxon>Eukaryota</taxon>
        <taxon>Fungi</taxon>
        <taxon>Dikarya</taxon>
        <taxon>Basidiomycota</taxon>
        <taxon>Agaricomycotina</taxon>
        <taxon>Tremellomycetes</taxon>
        <taxon>Trichosporonales</taxon>
        <taxon>Trichosporonaceae</taxon>
        <taxon>Cutaneotrichosporon</taxon>
    </lineage>
</organism>
<dbReference type="PANTHER" id="PTHR28627:SF1">
    <property type="entry name" value="CYTOCHROME C OXIDASE ASSEMBLY FACTOR 5"/>
    <property type="match status" value="1"/>
</dbReference>
<name>A0AA48L797_9TREE</name>
<dbReference type="RefSeq" id="XP_060458646.1">
    <property type="nucleotide sequence ID" value="XM_060602231.1"/>
</dbReference>
<dbReference type="AlphaFoldDB" id="A0AA48L797"/>
<keyword evidence="4" id="KW-1185">Reference proteome</keyword>
<dbReference type="PANTHER" id="PTHR28627">
    <property type="entry name" value="CYTOCHROME C OXIDASE ASSEMBLY FACTOR 5"/>
    <property type="match status" value="1"/>
</dbReference>
<evidence type="ECO:0000256" key="1">
    <source>
        <dbReference type="ARBA" id="ARBA00007785"/>
    </source>
</evidence>
<evidence type="ECO:0000256" key="2">
    <source>
        <dbReference type="ARBA" id="ARBA00023157"/>
    </source>
</evidence>
<dbReference type="GeneID" id="85497251"/>
<dbReference type="Proteomes" id="UP001233271">
    <property type="component" value="Chromosome 5"/>
</dbReference>
<dbReference type="GO" id="GO:0005739">
    <property type="term" value="C:mitochondrion"/>
    <property type="evidence" value="ECO:0007669"/>
    <property type="project" value="TreeGrafter"/>
</dbReference>
<dbReference type="Pfam" id="PF10203">
    <property type="entry name" value="Pet191_N"/>
    <property type="match status" value="1"/>
</dbReference>
<reference evidence="3" key="1">
    <citation type="journal article" date="2023" name="BMC Genomics">
        <title>Chromosome-level genome assemblies of Cutaneotrichosporon spp. (Trichosporonales, Basidiomycota) reveal imbalanced evolution between nucleotide sequences and chromosome synteny.</title>
        <authorList>
            <person name="Kobayashi Y."/>
            <person name="Kayamori A."/>
            <person name="Aoki K."/>
            <person name="Shiwa Y."/>
            <person name="Matsutani M."/>
            <person name="Fujita N."/>
            <person name="Sugita T."/>
            <person name="Iwasaki W."/>
            <person name="Tanaka N."/>
            <person name="Takashima M."/>
        </authorList>
    </citation>
    <scope>NUCLEOTIDE SEQUENCE</scope>
    <source>
        <strain evidence="3">HIS019</strain>
    </source>
</reference>
<comment type="similarity">
    <text evidence="1">Belongs to the PET191 family.</text>
</comment>
<dbReference type="KEGG" id="ccac:CcaHIS019_0510090"/>
<proteinExistence type="inferred from homology"/>
<dbReference type="InterPro" id="IPR018793">
    <property type="entry name" value="Cyt_c_oxidase_assmbl_Pet191"/>
</dbReference>
<protein>
    <recommendedName>
        <fullName evidence="5">Cytochrome c oxidase assembly factor 5</fullName>
    </recommendedName>
</protein>
<evidence type="ECO:0008006" key="5">
    <source>
        <dbReference type="Google" id="ProtNLM"/>
    </source>
</evidence>
<dbReference type="GO" id="GO:0033617">
    <property type="term" value="P:mitochondrial respiratory chain complex IV assembly"/>
    <property type="evidence" value="ECO:0007669"/>
    <property type="project" value="TreeGrafter"/>
</dbReference>